<dbReference type="Proteomes" id="UP001152759">
    <property type="component" value="Chromosome 4"/>
</dbReference>
<dbReference type="InterPro" id="IPR036179">
    <property type="entry name" value="Ig-like_dom_sf"/>
</dbReference>
<dbReference type="SMART" id="SM00409">
    <property type="entry name" value="IG"/>
    <property type="match status" value="3"/>
</dbReference>
<dbReference type="InterPro" id="IPR007110">
    <property type="entry name" value="Ig-like_dom"/>
</dbReference>
<evidence type="ECO:0000256" key="2">
    <source>
        <dbReference type="ARBA" id="ARBA00022475"/>
    </source>
</evidence>
<evidence type="ECO:0000256" key="1">
    <source>
        <dbReference type="ARBA" id="ARBA00004236"/>
    </source>
</evidence>
<dbReference type="InterPro" id="IPR051170">
    <property type="entry name" value="Neural/epithelial_adhesion"/>
</dbReference>
<dbReference type="PROSITE" id="PS50835">
    <property type="entry name" value="IG_LIKE"/>
    <property type="match status" value="3"/>
</dbReference>
<dbReference type="SUPFAM" id="SSF48726">
    <property type="entry name" value="Immunoglobulin"/>
    <property type="match status" value="3"/>
</dbReference>
<dbReference type="PANTHER" id="PTHR12231">
    <property type="entry name" value="CTX-RELATED TYPE I TRANSMEMBRANE PROTEIN"/>
    <property type="match status" value="1"/>
</dbReference>
<dbReference type="FunFam" id="2.60.40.10:FF:000328">
    <property type="entry name" value="CLUMA_CG000981, isoform A"/>
    <property type="match status" value="1"/>
</dbReference>
<keyword evidence="5" id="KW-0472">Membrane</keyword>
<dbReference type="SMART" id="SM00408">
    <property type="entry name" value="IGc2"/>
    <property type="match status" value="3"/>
</dbReference>
<keyword evidence="6" id="KW-1015">Disulfide bond</keyword>
<evidence type="ECO:0000259" key="9">
    <source>
        <dbReference type="PROSITE" id="PS50835"/>
    </source>
</evidence>
<dbReference type="GO" id="GO:0043005">
    <property type="term" value="C:neuron projection"/>
    <property type="evidence" value="ECO:0007669"/>
    <property type="project" value="TreeGrafter"/>
</dbReference>
<keyword evidence="8" id="KW-0393">Immunoglobulin domain</keyword>
<dbReference type="InterPro" id="IPR013106">
    <property type="entry name" value="Ig_V-set"/>
</dbReference>
<protein>
    <recommendedName>
        <fullName evidence="9">Ig-like domain-containing protein</fullName>
    </recommendedName>
</protein>
<keyword evidence="3" id="KW-0732">Signal</keyword>
<feature type="domain" description="Ig-like" evidence="9">
    <location>
        <begin position="15"/>
        <end position="108"/>
    </location>
</feature>
<evidence type="ECO:0000256" key="3">
    <source>
        <dbReference type="ARBA" id="ARBA00022729"/>
    </source>
</evidence>
<dbReference type="PIRSF" id="PIRSF000615">
    <property type="entry name" value="TyrPK_CSF1-R"/>
    <property type="match status" value="1"/>
</dbReference>
<organism evidence="10 11">
    <name type="scientific">Bemisia tabaci</name>
    <name type="common">Sweetpotato whitefly</name>
    <name type="synonym">Aleurodes tabaci</name>
    <dbReference type="NCBI Taxonomy" id="7038"/>
    <lineage>
        <taxon>Eukaryota</taxon>
        <taxon>Metazoa</taxon>
        <taxon>Ecdysozoa</taxon>
        <taxon>Arthropoda</taxon>
        <taxon>Hexapoda</taxon>
        <taxon>Insecta</taxon>
        <taxon>Pterygota</taxon>
        <taxon>Neoptera</taxon>
        <taxon>Paraneoptera</taxon>
        <taxon>Hemiptera</taxon>
        <taxon>Sternorrhyncha</taxon>
        <taxon>Aleyrodoidea</taxon>
        <taxon>Aleyrodidae</taxon>
        <taxon>Aleyrodinae</taxon>
        <taxon>Bemisia</taxon>
    </lineage>
</organism>
<dbReference type="GO" id="GO:0005886">
    <property type="term" value="C:plasma membrane"/>
    <property type="evidence" value="ECO:0007669"/>
    <property type="project" value="UniProtKB-SubCell"/>
</dbReference>
<evidence type="ECO:0000256" key="8">
    <source>
        <dbReference type="ARBA" id="ARBA00023319"/>
    </source>
</evidence>
<gene>
    <name evidence="10" type="ORF">BEMITA_LOCUS8256</name>
</gene>
<reference evidence="10" key="1">
    <citation type="submission" date="2021-12" db="EMBL/GenBank/DDBJ databases">
        <authorList>
            <person name="King R."/>
        </authorList>
    </citation>
    <scope>NUCLEOTIDE SEQUENCE</scope>
</reference>
<dbReference type="Pfam" id="PF07679">
    <property type="entry name" value="I-set"/>
    <property type="match status" value="1"/>
</dbReference>
<proteinExistence type="predicted"/>
<evidence type="ECO:0000313" key="10">
    <source>
        <dbReference type="EMBL" id="CAH0389426.1"/>
    </source>
</evidence>
<evidence type="ECO:0000256" key="5">
    <source>
        <dbReference type="ARBA" id="ARBA00023136"/>
    </source>
</evidence>
<feature type="domain" description="Ig-like" evidence="9">
    <location>
        <begin position="117"/>
        <end position="206"/>
    </location>
</feature>
<dbReference type="InterPro" id="IPR013783">
    <property type="entry name" value="Ig-like_fold"/>
</dbReference>
<sequence length="373" mass="41824">EDPEAHNLRHQRLQPEFAGPIDNLTVPVGKEVSLSCVVNNLGEHKVGWLRSRDQTILTLHTRVVTHSPRISISFDNHRTFTLHISRVKESDKGCYMCQVNTPEMKKQSGCIDVHVPPDIISEYSSSDTAVNEGDNVTLSCHATGHPQPIVTWRRENGEPMLIRKNVRDLTLVDVHRGKTLFLWKVDRRQMGAYLCIAANEVPPAVSKRVIVSVNFQPTIVIPNQLVGSPLGKEVHLECYAEAYPKTINYWVKNRGEILLEGTENAVVPVEVISSSDSRAKYTIQENRSVYKVYMSLFIKDFNMSDVGTYNCVATNSLGRAEATIRLYNLTGAGGGGQDHPEDSENSARCPKHSIRPFLLILCLLYVSRFMSSR</sequence>
<evidence type="ECO:0000313" key="11">
    <source>
        <dbReference type="Proteomes" id="UP001152759"/>
    </source>
</evidence>
<comment type="subcellular location">
    <subcellularLocation>
        <location evidence="1">Cell membrane</location>
    </subcellularLocation>
</comment>
<dbReference type="AlphaFoldDB" id="A0A9P0ADG6"/>
<dbReference type="InterPro" id="IPR003599">
    <property type="entry name" value="Ig_sub"/>
</dbReference>
<dbReference type="InterPro" id="IPR013098">
    <property type="entry name" value="Ig_I-set"/>
</dbReference>
<feature type="domain" description="Ig-like" evidence="9">
    <location>
        <begin position="217"/>
        <end position="325"/>
    </location>
</feature>
<dbReference type="CDD" id="cd00099">
    <property type="entry name" value="IgV"/>
    <property type="match status" value="1"/>
</dbReference>
<name>A0A9P0ADG6_BEMTA</name>
<dbReference type="Pfam" id="PF13927">
    <property type="entry name" value="Ig_3"/>
    <property type="match status" value="1"/>
</dbReference>
<dbReference type="EMBL" id="OU963865">
    <property type="protein sequence ID" value="CAH0389426.1"/>
    <property type="molecule type" value="Genomic_DNA"/>
</dbReference>
<evidence type="ECO:0000256" key="6">
    <source>
        <dbReference type="ARBA" id="ARBA00023157"/>
    </source>
</evidence>
<keyword evidence="11" id="KW-1185">Reference proteome</keyword>
<keyword evidence="2" id="KW-1003">Cell membrane</keyword>
<accession>A0A9P0ADG6</accession>
<dbReference type="PANTHER" id="PTHR12231:SF105">
    <property type="entry name" value="LACHESIN-LIKE PROTEIN"/>
    <property type="match status" value="1"/>
</dbReference>
<keyword evidence="4" id="KW-0677">Repeat</keyword>
<dbReference type="Pfam" id="PF07686">
    <property type="entry name" value="V-set"/>
    <property type="match status" value="1"/>
</dbReference>
<dbReference type="InterPro" id="IPR003598">
    <property type="entry name" value="Ig_sub2"/>
</dbReference>
<dbReference type="SMART" id="SM00406">
    <property type="entry name" value="IGv"/>
    <property type="match status" value="2"/>
</dbReference>
<keyword evidence="7" id="KW-0325">Glycoprotein</keyword>
<dbReference type="Gene3D" id="2.60.40.10">
    <property type="entry name" value="Immunoglobulins"/>
    <property type="match status" value="3"/>
</dbReference>
<evidence type="ECO:0000256" key="4">
    <source>
        <dbReference type="ARBA" id="ARBA00022737"/>
    </source>
</evidence>
<evidence type="ECO:0000256" key="7">
    <source>
        <dbReference type="ARBA" id="ARBA00023180"/>
    </source>
</evidence>
<feature type="non-terminal residue" evidence="10">
    <location>
        <position position="1"/>
    </location>
</feature>